<dbReference type="PROSITE" id="PS50240">
    <property type="entry name" value="TRYPSIN_DOM"/>
    <property type="match status" value="1"/>
</dbReference>
<keyword evidence="2" id="KW-0645">Protease</keyword>
<evidence type="ECO:0000259" key="4">
    <source>
        <dbReference type="PROSITE" id="PS50240"/>
    </source>
</evidence>
<dbReference type="InterPro" id="IPR001314">
    <property type="entry name" value="Peptidase_S1A"/>
</dbReference>
<dbReference type="SUPFAM" id="SSF50494">
    <property type="entry name" value="Trypsin-like serine proteases"/>
    <property type="match status" value="1"/>
</dbReference>
<organism evidence="5 6">
    <name type="scientific">Bicyclus anynana</name>
    <name type="common">Squinting bush brown butterfly</name>
    <dbReference type="NCBI Taxonomy" id="110368"/>
    <lineage>
        <taxon>Eukaryota</taxon>
        <taxon>Metazoa</taxon>
        <taxon>Ecdysozoa</taxon>
        <taxon>Arthropoda</taxon>
        <taxon>Hexapoda</taxon>
        <taxon>Insecta</taxon>
        <taxon>Pterygota</taxon>
        <taxon>Neoptera</taxon>
        <taxon>Endopterygota</taxon>
        <taxon>Lepidoptera</taxon>
        <taxon>Glossata</taxon>
        <taxon>Ditrysia</taxon>
        <taxon>Papilionoidea</taxon>
        <taxon>Nymphalidae</taxon>
        <taxon>Satyrinae</taxon>
        <taxon>Satyrini</taxon>
        <taxon>Mycalesina</taxon>
        <taxon>Bicyclus</taxon>
    </lineage>
</organism>
<name>A0A6J1MW13_BICAN</name>
<keyword evidence="2" id="KW-0378">Hydrolase</keyword>
<protein>
    <submittedName>
        <fullName evidence="6">Chymotrypsin-C isoform X1</fullName>
    </submittedName>
</protein>
<dbReference type="RefSeq" id="XP_023937058.2">
    <property type="nucleotide sequence ID" value="XM_024081290.2"/>
</dbReference>
<dbReference type="InterPro" id="IPR009003">
    <property type="entry name" value="Peptidase_S1_PA"/>
</dbReference>
<dbReference type="InterPro" id="IPR033116">
    <property type="entry name" value="TRYPSIN_SER"/>
</dbReference>
<proteinExistence type="predicted"/>
<reference evidence="6" key="2">
    <citation type="submission" date="2025-08" db="UniProtKB">
        <authorList>
            <consortium name="RefSeq"/>
        </authorList>
    </citation>
    <scope>IDENTIFICATION</scope>
</reference>
<evidence type="ECO:0000313" key="6">
    <source>
        <dbReference type="RefSeq" id="XP_023937058.2"/>
    </source>
</evidence>
<dbReference type="InterPro" id="IPR001254">
    <property type="entry name" value="Trypsin_dom"/>
</dbReference>
<dbReference type="Pfam" id="PF00089">
    <property type="entry name" value="Trypsin"/>
    <property type="match status" value="1"/>
</dbReference>
<dbReference type="KEGG" id="bany:112045195"/>
<dbReference type="GeneID" id="112045195"/>
<keyword evidence="1" id="KW-1015">Disulfide bond</keyword>
<dbReference type="GO" id="GO:0006508">
    <property type="term" value="P:proteolysis"/>
    <property type="evidence" value="ECO:0007669"/>
    <property type="project" value="UniProtKB-KW"/>
</dbReference>
<evidence type="ECO:0000256" key="1">
    <source>
        <dbReference type="ARBA" id="ARBA00023157"/>
    </source>
</evidence>
<sequence length="441" mass="49264">MSTMKYPLILLAILIKTTSQQDQWSLLINPAVSYKPCTGDYDISVNYEPGLPPDEENKYDLTITKQFPLHTNLVIAFDSDASITLKDKSFARVDLNYDNSFTIRFFKPKDEITFTVKGVTPGVIPYVSSLVINTREYCGEPQLVGYLDPYIQGFKDAAVSPDRRPQGNCGRRKVTHTELIVNGAFTKPGDWPWHVALYKIDRSTIKYICGGTLITKNDVLTAAHCVTSRGTPVLPDTLSVVLGKYNLIGGDTESQEREVFSLIVHKDFDHKRLENDIALIKLKSEVVFNDYIQPACVWYPKAIDKLPSNTDIFGTIVGWGFENTDRLAPQLRKAKMPIVTESTCIKSNPLFYSRLLTNNNKFCAGYRNGTSACNGDSGSAFQVFIPDQTGDDNPNAIGAWYVRGIVSVTLARVDVAICDPNEYGVFTDVEKYKSWIDNNIA</sequence>
<reference evidence="5" key="1">
    <citation type="submission" date="2025-05" db="UniProtKB">
        <authorList>
            <consortium name="RefSeq"/>
        </authorList>
    </citation>
    <scope>NUCLEOTIDE SEQUENCE [LARGE SCALE GENOMIC DNA]</scope>
</reference>
<dbReference type="OrthoDB" id="6147874at2759"/>
<evidence type="ECO:0000256" key="2">
    <source>
        <dbReference type="RuleBase" id="RU363034"/>
    </source>
</evidence>
<dbReference type="SMART" id="SM00020">
    <property type="entry name" value="Tryp_SPc"/>
    <property type="match status" value="1"/>
</dbReference>
<dbReference type="AlphaFoldDB" id="A0A6J1MW13"/>
<dbReference type="PANTHER" id="PTHR24260">
    <property type="match status" value="1"/>
</dbReference>
<dbReference type="InterPro" id="IPR018114">
    <property type="entry name" value="TRYPSIN_HIS"/>
</dbReference>
<dbReference type="CDD" id="cd00190">
    <property type="entry name" value="Tryp_SPc"/>
    <property type="match status" value="1"/>
</dbReference>
<dbReference type="GO" id="GO:0004252">
    <property type="term" value="F:serine-type endopeptidase activity"/>
    <property type="evidence" value="ECO:0007669"/>
    <property type="project" value="InterPro"/>
</dbReference>
<keyword evidence="2" id="KW-0720">Serine protease</keyword>
<feature type="signal peptide" evidence="3">
    <location>
        <begin position="1"/>
        <end position="19"/>
    </location>
</feature>
<dbReference type="Proteomes" id="UP001652582">
    <property type="component" value="Chromosome 2"/>
</dbReference>
<keyword evidence="3" id="KW-0732">Signal</keyword>
<dbReference type="PROSITE" id="PS00134">
    <property type="entry name" value="TRYPSIN_HIS"/>
    <property type="match status" value="1"/>
</dbReference>
<feature type="chain" id="PRO_5045192203" evidence="3">
    <location>
        <begin position="20"/>
        <end position="441"/>
    </location>
</feature>
<keyword evidence="5" id="KW-1185">Reference proteome</keyword>
<dbReference type="Gene3D" id="2.40.10.10">
    <property type="entry name" value="Trypsin-like serine proteases"/>
    <property type="match status" value="1"/>
</dbReference>
<accession>A0A6J1MW13</accession>
<evidence type="ECO:0000313" key="5">
    <source>
        <dbReference type="Proteomes" id="UP001652582"/>
    </source>
</evidence>
<evidence type="ECO:0000256" key="3">
    <source>
        <dbReference type="SAM" id="SignalP"/>
    </source>
</evidence>
<gene>
    <name evidence="6" type="primary">LOC112045195</name>
</gene>
<dbReference type="GO" id="GO:0005576">
    <property type="term" value="C:extracellular region"/>
    <property type="evidence" value="ECO:0007669"/>
    <property type="project" value="UniProtKB-SubCell"/>
</dbReference>
<dbReference type="PROSITE" id="PS00135">
    <property type="entry name" value="TRYPSIN_SER"/>
    <property type="match status" value="1"/>
</dbReference>
<dbReference type="InterPro" id="IPR043504">
    <property type="entry name" value="Peptidase_S1_PA_chymotrypsin"/>
</dbReference>
<dbReference type="InterPro" id="IPR051333">
    <property type="entry name" value="CLIP_Serine_Protease"/>
</dbReference>
<dbReference type="PRINTS" id="PR00722">
    <property type="entry name" value="CHYMOTRYPSIN"/>
</dbReference>
<feature type="domain" description="Peptidase S1" evidence="4">
    <location>
        <begin position="180"/>
        <end position="441"/>
    </location>
</feature>
<dbReference type="PANTHER" id="PTHR24260:SF143">
    <property type="entry name" value="SERINE PROTEASE GD-LIKE PROTEIN"/>
    <property type="match status" value="1"/>
</dbReference>